<dbReference type="Proteomes" id="UP000268162">
    <property type="component" value="Unassembled WGS sequence"/>
</dbReference>
<protein>
    <submittedName>
        <fullName evidence="2">Uncharacterized protein</fullName>
    </submittedName>
</protein>
<keyword evidence="1" id="KW-0732">Signal</keyword>
<accession>A0A4Q0A1U1</accession>
<keyword evidence="3" id="KW-1185">Reference proteome</keyword>
<feature type="signal peptide" evidence="1">
    <location>
        <begin position="1"/>
        <end position="23"/>
    </location>
</feature>
<sequence length="217" mass="23666">MLKSILVGCAVTILALTAGSASALPTATSPYNSDKIVDQYGSAFSEFYRNSTEYVNINICTSGKPTGTRRVTKPFAESLAQLGSGRWNGQEWYTVVEGKSATKPYGCYARTGSAIGQTGNVLFPYASAASADFNLGDHVYVKDLDGMPVNAVQKHNGCLVIEGQFTNPNSVAIYIFSAENRYFFEKFNQQSTHRVEKKDCKPITDYAFALTDPSHHI</sequence>
<dbReference type="EMBL" id="ML002296">
    <property type="protein sequence ID" value="RKP39130.1"/>
    <property type="molecule type" value="Genomic_DNA"/>
</dbReference>
<proteinExistence type="predicted"/>
<gene>
    <name evidence="2" type="ORF">BJ085DRAFT_39427</name>
</gene>
<dbReference type="AlphaFoldDB" id="A0A4Q0A1U1"/>
<organism evidence="2 3">
    <name type="scientific">Dimargaris cristalligena</name>
    <dbReference type="NCBI Taxonomy" id="215637"/>
    <lineage>
        <taxon>Eukaryota</taxon>
        <taxon>Fungi</taxon>
        <taxon>Fungi incertae sedis</taxon>
        <taxon>Zoopagomycota</taxon>
        <taxon>Kickxellomycotina</taxon>
        <taxon>Dimargaritomycetes</taxon>
        <taxon>Dimargaritales</taxon>
        <taxon>Dimargaritaceae</taxon>
        <taxon>Dimargaris</taxon>
    </lineage>
</organism>
<reference evidence="3" key="1">
    <citation type="journal article" date="2018" name="Nat. Microbiol.">
        <title>Leveraging single-cell genomics to expand the fungal tree of life.</title>
        <authorList>
            <person name="Ahrendt S.R."/>
            <person name="Quandt C.A."/>
            <person name="Ciobanu D."/>
            <person name="Clum A."/>
            <person name="Salamov A."/>
            <person name="Andreopoulos B."/>
            <person name="Cheng J.F."/>
            <person name="Woyke T."/>
            <person name="Pelin A."/>
            <person name="Henrissat B."/>
            <person name="Reynolds N.K."/>
            <person name="Benny G.L."/>
            <person name="Smith M.E."/>
            <person name="James T.Y."/>
            <person name="Grigoriev I.V."/>
        </authorList>
    </citation>
    <scope>NUCLEOTIDE SEQUENCE [LARGE SCALE GENOMIC DNA]</scope>
    <source>
        <strain evidence="3">RSA 468</strain>
    </source>
</reference>
<evidence type="ECO:0000313" key="3">
    <source>
        <dbReference type="Proteomes" id="UP000268162"/>
    </source>
</evidence>
<feature type="chain" id="PRO_5020691982" evidence="1">
    <location>
        <begin position="24"/>
        <end position="217"/>
    </location>
</feature>
<evidence type="ECO:0000313" key="2">
    <source>
        <dbReference type="EMBL" id="RKP39130.1"/>
    </source>
</evidence>
<evidence type="ECO:0000256" key="1">
    <source>
        <dbReference type="SAM" id="SignalP"/>
    </source>
</evidence>
<name>A0A4Q0A1U1_9FUNG</name>